<feature type="compositionally biased region" description="Polar residues" evidence="1">
    <location>
        <begin position="1070"/>
        <end position="1081"/>
    </location>
</feature>
<feature type="region of interest" description="Disordered" evidence="1">
    <location>
        <begin position="1443"/>
        <end position="1610"/>
    </location>
</feature>
<dbReference type="STRING" id="1423351.A0A074SP72"/>
<feature type="compositionally biased region" description="Basic and acidic residues" evidence="1">
    <location>
        <begin position="1180"/>
        <end position="1209"/>
    </location>
</feature>
<feature type="region of interest" description="Disordered" evidence="1">
    <location>
        <begin position="1163"/>
        <end position="1209"/>
    </location>
</feature>
<feature type="compositionally biased region" description="Polar residues" evidence="1">
    <location>
        <begin position="1530"/>
        <end position="1547"/>
    </location>
</feature>
<feature type="compositionally biased region" description="Basic and acidic residues" evidence="1">
    <location>
        <begin position="978"/>
        <end position="997"/>
    </location>
</feature>
<dbReference type="HOGENOM" id="CLU_243918_0_0_1"/>
<feature type="compositionally biased region" description="Polar residues" evidence="1">
    <location>
        <begin position="1019"/>
        <end position="1029"/>
    </location>
</feature>
<feature type="compositionally biased region" description="Pro residues" evidence="1">
    <location>
        <begin position="1384"/>
        <end position="1393"/>
    </location>
</feature>
<feature type="compositionally biased region" description="Polar residues" evidence="1">
    <location>
        <begin position="1503"/>
        <end position="1514"/>
    </location>
</feature>
<feature type="region of interest" description="Disordered" evidence="1">
    <location>
        <begin position="738"/>
        <end position="1093"/>
    </location>
</feature>
<feature type="region of interest" description="Disordered" evidence="1">
    <location>
        <begin position="194"/>
        <end position="231"/>
    </location>
</feature>
<reference evidence="2 3" key="1">
    <citation type="submission" date="2013-12" db="EMBL/GenBank/DDBJ databases">
        <authorList>
            <person name="Cubeta M."/>
            <person name="Pakala S."/>
            <person name="Fedorova N."/>
            <person name="Thomas E."/>
            <person name="Dean R."/>
            <person name="Jabaji S."/>
            <person name="Neate S."/>
            <person name="Toda T."/>
            <person name="Tavantzis S."/>
            <person name="Vilgalys R."/>
            <person name="Bharathan N."/>
            <person name="Pakala S."/>
            <person name="Losada L.S."/>
            <person name="Zafar N."/>
            <person name="Nierman W."/>
        </authorList>
    </citation>
    <scope>NUCLEOTIDE SEQUENCE [LARGE SCALE GENOMIC DNA]</scope>
    <source>
        <strain evidence="2 3">123E</strain>
    </source>
</reference>
<feature type="region of interest" description="Disordered" evidence="1">
    <location>
        <begin position="246"/>
        <end position="529"/>
    </location>
</feature>
<dbReference type="EMBL" id="AZST01000144">
    <property type="protein sequence ID" value="KEP51792.1"/>
    <property type="molecule type" value="Genomic_DNA"/>
</dbReference>
<evidence type="ECO:0000313" key="3">
    <source>
        <dbReference type="Proteomes" id="UP000027456"/>
    </source>
</evidence>
<feature type="compositionally biased region" description="Basic and acidic residues" evidence="1">
    <location>
        <begin position="1459"/>
        <end position="1471"/>
    </location>
</feature>
<feature type="compositionally biased region" description="Basic residues" evidence="1">
    <location>
        <begin position="301"/>
        <end position="311"/>
    </location>
</feature>
<accession>A0A074SP72</accession>
<feature type="compositionally biased region" description="Basic and acidic residues" evidence="1">
    <location>
        <begin position="327"/>
        <end position="336"/>
    </location>
</feature>
<organism evidence="2 3">
    <name type="scientific">Rhizoctonia solani 123E</name>
    <dbReference type="NCBI Taxonomy" id="1423351"/>
    <lineage>
        <taxon>Eukaryota</taxon>
        <taxon>Fungi</taxon>
        <taxon>Dikarya</taxon>
        <taxon>Basidiomycota</taxon>
        <taxon>Agaricomycotina</taxon>
        <taxon>Agaricomycetes</taxon>
        <taxon>Cantharellales</taxon>
        <taxon>Ceratobasidiaceae</taxon>
        <taxon>Rhizoctonia</taxon>
    </lineage>
</organism>
<comment type="caution">
    <text evidence="2">The sequence shown here is derived from an EMBL/GenBank/DDBJ whole genome shotgun (WGS) entry which is preliminary data.</text>
</comment>
<feature type="compositionally biased region" description="Basic and acidic residues" evidence="1">
    <location>
        <begin position="820"/>
        <end position="881"/>
    </location>
</feature>
<feature type="compositionally biased region" description="Polar residues" evidence="1">
    <location>
        <begin position="480"/>
        <end position="489"/>
    </location>
</feature>
<feature type="compositionally biased region" description="Basic and acidic residues" evidence="1">
    <location>
        <begin position="490"/>
        <end position="511"/>
    </location>
</feature>
<feature type="compositionally biased region" description="Basic and acidic residues" evidence="1">
    <location>
        <begin position="1335"/>
        <end position="1357"/>
    </location>
</feature>
<feature type="compositionally biased region" description="Low complexity" evidence="1">
    <location>
        <begin position="350"/>
        <end position="359"/>
    </location>
</feature>
<feature type="compositionally biased region" description="Basic residues" evidence="1">
    <location>
        <begin position="437"/>
        <end position="447"/>
    </location>
</feature>
<dbReference type="Proteomes" id="UP000027456">
    <property type="component" value="Unassembled WGS sequence"/>
</dbReference>
<feature type="compositionally biased region" description="Polar residues" evidence="1">
    <location>
        <begin position="635"/>
        <end position="644"/>
    </location>
</feature>
<feature type="compositionally biased region" description="Low complexity" evidence="1">
    <location>
        <begin position="382"/>
        <end position="393"/>
    </location>
</feature>
<evidence type="ECO:0000256" key="1">
    <source>
        <dbReference type="SAM" id="MobiDB-lite"/>
    </source>
</evidence>
<feature type="compositionally biased region" description="Pro residues" evidence="1">
    <location>
        <begin position="418"/>
        <end position="431"/>
    </location>
</feature>
<dbReference type="PANTHER" id="PTHR46563">
    <property type="entry name" value="RING-TYPE DOMAIN-CONTAINING PROTEIN"/>
    <property type="match status" value="1"/>
</dbReference>
<feature type="region of interest" description="Disordered" evidence="1">
    <location>
        <begin position="1"/>
        <end position="63"/>
    </location>
</feature>
<evidence type="ECO:0000313" key="2">
    <source>
        <dbReference type="EMBL" id="KEP51792.1"/>
    </source>
</evidence>
<feature type="region of interest" description="Disordered" evidence="1">
    <location>
        <begin position="1335"/>
        <end position="1418"/>
    </location>
</feature>
<feature type="compositionally biased region" description="Polar residues" evidence="1">
    <location>
        <begin position="270"/>
        <end position="279"/>
    </location>
</feature>
<gene>
    <name evidence="2" type="ORF">V565_055790</name>
</gene>
<proteinExistence type="predicted"/>
<sequence>MNALAEPFDEASAGRRRQSFKGNHARALEESTTECEAYGRGNEGKTDMRPPPPAASATPPHMRRYEIYQPPSFVARAPPRYYNLHLLSASARERIQRELAQSCSPVRMPSMAGSVFSGVGSGIAGGSVRSSLSMRRPSMLAVASSHFGSAGVAGLETITASPASTAAVLHSPSLDPMNALNAGPAANHRLSTWLKRPPASPHTSMQPLPADATDLMDGTDPFGGAWHHSSPYDAGEMVVRRRTIRDSSMPDVASPHTRSVAGPSKKGPSPLSQSTSAINLTDTEPPLPEPPGSPDLLSGTRTKRKLSKRRSTSASRGGLTSLFTRKSSADEDHEGRSAGLRGRSRPPLSPSSQSLAQQGIAFPTGGPEKRPRRKLSKRRSRSSSAASVDSSRSIETPIHSQFARETPRDVEIVELPSKPQPKPPSQRPPSQRPSSFQHHRPPSSHHHSAPDPPLSPASRGPAPPSVTTNKPPRERKLSAASFNSFLSRITSRDKDKDKDHPRSESVQDHRKLPPHKLLNHVGKDPKSGNVFTRFARKLSLIRRRSVDVMGHPEHNSSRPSFTVERRPPTAQGGPILQRRATLDLAPLQSPTTHDPPPHAMSSTDLFTLDPPLSPPPRIPADVSLQGDRTSWATSLHRQVSTTTKADPPPTLITDELLPPPRMGDRHPDSPHSIPKWGIHTTASEKSGGPLLLENGSPTDGEESPVSVTKGVLTVVNPDLGESERESVVVYGNEVALYEDARPSFSDPRPTFSDARPTSIDPRPTSIDGLKALRAQLEAAASPEGRRNRELPSEPGTKPLVIRKDISRSPSPEKALSGHESPLKRGGRESPLKRGGRESPVKRGGRESPVKRGGRESPLKRGKRDHSPVKPIRRTEPLKDHSAVNGADVQKSHGFRPVGSVGKISRSSSAMMASTTSVDAIQGDDDADKSLPREDLGRQRILRSRASTDSIAKMHVVTPKTSLQKIRARVVSNPPPVEISKESSPVKEDPPLLPERTKSSSKGRPRSGYTGVDSRHSIYGTATSESSEVPTSPAGPRKRISTAGPDAPPRRPPSHAHSRSLEYNPKLLDTSKLTDNASTPYMTPTDLHPFSEKPVGYQSMMPPISVMRFETASPPPAAFSKHDMGPSKMVFADSKGAWMDSPVMSPPPKAPFLNDEFSVSKEKLVAQGEFKKPHHQHHRRESTAESERRKEAKEERARQRAERAEWERQERERLERLERERLERERMRQERLERLERERERERLELERLEQEREQERLEQAERERAERERIRLAQRQREEQERIERIARERDRERVEKERLERERLELERERMERERAELARLEWERLERERLMEEEMRRRELPRRTRQDVVDGEREIPITSPKEPRRSKRRTPNDSRSTSPTSTVPPPPPKENPPVKSRQRSQTDSYAPPITSALPPPVQQSVEIIAGVPVLPHGTHVEVAHFLPRPTSVNTTEAPSLKARDAWERERLDKGQSVLVPGGQRAVIPDIGSPRPAPDPRQRQASSNKGRSQTPLVSHSEPVVPPLSEYGPSHSSYSIPTFPSSRTHNPLPQPPIIDGPFPLHRPVYTNPRRPAQSRPSGSRNPLPEPPRVSSYPLHHNVSPPRGLPPGAVR</sequence>
<feature type="compositionally biased region" description="Basic residues" evidence="1">
    <location>
        <begin position="370"/>
        <end position="381"/>
    </location>
</feature>
<protein>
    <submittedName>
        <fullName evidence="2">Uncharacterized protein</fullName>
    </submittedName>
</protein>
<feature type="region of interest" description="Disordered" evidence="1">
    <location>
        <begin position="550"/>
        <end position="617"/>
    </location>
</feature>
<feature type="compositionally biased region" description="Low complexity" evidence="1">
    <location>
        <begin position="906"/>
        <end position="916"/>
    </location>
</feature>
<name>A0A074SP72_9AGAM</name>
<feature type="region of interest" description="Disordered" evidence="1">
    <location>
        <begin position="635"/>
        <end position="707"/>
    </location>
</feature>
<dbReference type="OrthoDB" id="3231532at2759"/>
<feature type="compositionally biased region" description="Basic and acidic residues" evidence="1">
    <location>
        <begin position="927"/>
        <end position="937"/>
    </location>
</feature>
<dbReference type="PANTHER" id="PTHR46563:SF4">
    <property type="entry name" value="ASPARTYL_ASPARAGINYL BETA-HYDROXYLASE ISOFORM X1"/>
    <property type="match status" value="1"/>
</dbReference>
<keyword evidence="3" id="KW-1185">Reference proteome</keyword>